<sequence>MECTRSSIMEHHWRPMQWNCS</sequence>
<gene>
    <name evidence="1" type="ORF">Godav_022728</name>
</gene>
<comment type="caution">
    <text evidence="1">The sequence shown here is derived from an EMBL/GenBank/DDBJ whole genome shotgun (WGS) entry which is preliminary data.</text>
</comment>
<reference evidence="1 2" key="1">
    <citation type="journal article" date="2019" name="Genome Biol. Evol.">
        <title>Insights into the evolution of the New World diploid cottons (Gossypium, subgenus Houzingenia) based on genome sequencing.</title>
        <authorList>
            <person name="Grover C.E."/>
            <person name="Arick M.A. 2nd"/>
            <person name="Thrash A."/>
            <person name="Conover J.L."/>
            <person name="Sanders W.S."/>
            <person name="Peterson D.G."/>
            <person name="Frelichowski J.E."/>
            <person name="Scheffler J.A."/>
            <person name="Scheffler B.E."/>
            <person name="Wendel J.F."/>
        </authorList>
    </citation>
    <scope>NUCLEOTIDE SEQUENCE [LARGE SCALE GENOMIC DNA]</scope>
    <source>
        <strain evidence="1">27</strain>
        <tissue evidence="1">Leaf</tissue>
    </source>
</reference>
<dbReference type="AlphaFoldDB" id="A0A7J8SPW8"/>
<protein>
    <submittedName>
        <fullName evidence="1">Uncharacterized protein</fullName>
    </submittedName>
</protein>
<evidence type="ECO:0000313" key="1">
    <source>
        <dbReference type="EMBL" id="MBA0627933.1"/>
    </source>
</evidence>
<proteinExistence type="predicted"/>
<accession>A0A7J8SPW8</accession>
<dbReference type="Proteomes" id="UP000593561">
    <property type="component" value="Unassembled WGS sequence"/>
</dbReference>
<organism evidence="1 2">
    <name type="scientific">Gossypium davidsonii</name>
    <name type="common">Davidson's cotton</name>
    <name type="synonym">Gossypium klotzschianum subsp. davidsonii</name>
    <dbReference type="NCBI Taxonomy" id="34287"/>
    <lineage>
        <taxon>Eukaryota</taxon>
        <taxon>Viridiplantae</taxon>
        <taxon>Streptophyta</taxon>
        <taxon>Embryophyta</taxon>
        <taxon>Tracheophyta</taxon>
        <taxon>Spermatophyta</taxon>
        <taxon>Magnoliopsida</taxon>
        <taxon>eudicotyledons</taxon>
        <taxon>Gunneridae</taxon>
        <taxon>Pentapetalae</taxon>
        <taxon>rosids</taxon>
        <taxon>malvids</taxon>
        <taxon>Malvales</taxon>
        <taxon>Malvaceae</taxon>
        <taxon>Malvoideae</taxon>
        <taxon>Gossypium</taxon>
    </lineage>
</organism>
<evidence type="ECO:0000313" key="2">
    <source>
        <dbReference type="Proteomes" id="UP000593561"/>
    </source>
</evidence>
<name>A0A7J8SPW8_GOSDV</name>
<keyword evidence="2" id="KW-1185">Reference proteome</keyword>
<dbReference type="EMBL" id="JABFAC010000011">
    <property type="protein sequence ID" value="MBA0627933.1"/>
    <property type="molecule type" value="Genomic_DNA"/>
</dbReference>